<name>A0ABM8V566_THEXY</name>
<sequence>MPSRLLVSPPNTGPAMLPRLSMLLLKL</sequence>
<protein>
    <submittedName>
        <fullName evidence="1">Uncharacterized protein</fullName>
    </submittedName>
</protein>
<evidence type="ECO:0000313" key="2">
    <source>
        <dbReference type="Proteomes" id="UP000681526"/>
    </source>
</evidence>
<proteinExistence type="predicted"/>
<accession>A0ABM8V566</accession>
<evidence type="ECO:0000313" key="1">
    <source>
        <dbReference type="EMBL" id="CAG5088224.1"/>
    </source>
</evidence>
<keyword evidence="2" id="KW-1185">Reference proteome</keyword>
<dbReference type="Proteomes" id="UP000681526">
    <property type="component" value="Unassembled WGS sequence"/>
</dbReference>
<dbReference type="EMBL" id="CAJRAY010000056">
    <property type="protein sequence ID" value="CAG5088224.1"/>
    <property type="molecule type" value="Genomic_DNA"/>
</dbReference>
<gene>
    <name evidence="1" type="primary">txxe 2294</name>
    <name evidence="1" type="ORF">TXXE_11655</name>
</gene>
<reference evidence="1 2" key="1">
    <citation type="submission" date="2021-04" db="EMBL/GenBank/DDBJ databases">
        <authorList>
            <person name="Rakotoarivonina H."/>
        </authorList>
    </citation>
    <scope>NUCLEOTIDE SEQUENCE [LARGE SCALE GENOMIC DNA]</scope>
    <source>
        <strain evidence="1 2">XE</strain>
    </source>
</reference>
<comment type="caution">
    <text evidence="1">The sequence shown here is derived from an EMBL/GenBank/DDBJ whole genome shotgun (WGS) entry which is preliminary data.</text>
</comment>
<organism evidence="1 2">
    <name type="scientific">Thermobacillus xylanilyticus</name>
    <dbReference type="NCBI Taxonomy" id="76633"/>
    <lineage>
        <taxon>Bacteria</taxon>
        <taxon>Bacillati</taxon>
        <taxon>Bacillota</taxon>
        <taxon>Bacilli</taxon>
        <taxon>Bacillales</taxon>
        <taxon>Paenibacillaceae</taxon>
        <taxon>Thermobacillus</taxon>
    </lineage>
</organism>